<evidence type="ECO:0000313" key="3">
    <source>
        <dbReference type="Proteomes" id="UP001386955"/>
    </source>
</evidence>
<gene>
    <name evidence="2" type="ORF">VNO78_09163</name>
</gene>
<sequence length="126" mass="13944">MTSPPQKAHPHLGPILIWTKGTLVPGARTRAFQLYPCTTGLEARSSPRGPPDPPAVASVARGAPRNVDGAGHAYGTRGNRVMSYFGGRRYRNIFPRDGDVRCLFLDACENQFFLFLYMFMLLVANF</sequence>
<dbReference type="AlphaFoldDB" id="A0AAN9XTF5"/>
<feature type="region of interest" description="Disordered" evidence="1">
    <location>
        <begin position="41"/>
        <end position="60"/>
    </location>
</feature>
<dbReference type="Proteomes" id="UP001386955">
    <property type="component" value="Unassembled WGS sequence"/>
</dbReference>
<protein>
    <submittedName>
        <fullName evidence="2">Uncharacterized protein</fullName>
    </submittedName>
</protein>
<proteinExistence type="predicted"/>
<accession>A0AAN9XTF5</accession>
<evidence type="ECO:0000256" key="1">
    <source>
        <dbReference type="SAM" id="MobiDB-lite"/>
    </source>
</evidence>
<evidence type="ECO:0000313" key="2">
    <source>
        <dbReference type="EMBL" id="KAK7407333.1"/>
    </source>
</evidence>
<organism evidence="2 3">
    <name type="scientific">Psophocarpus tetragonolobus</name>
    <name type="common">Winged bean</name>
    <name type="synonym">Dolichos tetragonolobus</name>
    <dbReference type="NCBI Taxonomy" id="3891"/>
    <lineage>
        <taxon>Eukaryota</taxon>
        <taxon>Viridiplantae</taxon>
        <taxon>Streptophyta</taxon>
        <taxon>Embryophyta</taxon>
        <taxon>Tracheophyta</taxon>
        <taxon>Spermatophyta</taxon>
        <taxon>Magnoliopsida</taxon>
        <taxon>eudicotyledons</taxon>
        <taxon>Gunneridae</taxon>
        <taxon>Pentapetalae</taxon>
        <taxon>rosids</taxon>
        <taxon>fabids</taxon>
        <taxon>Fabales</taxon>
        <taxon>Fabaceae</taxon>
        <taxon>Papilionoideae</taxon>
        <taxon>50 kb inversion clade</taxon>
        <taxon>NPAAA clade</taxon>
        <taxon>indigoferoid/millettioid clade</taxon>
        <taxon>Phaseoleae</taxon>
        <taxon>Psophocarpus</taxon>
    </lineage>
</organism>
<name>A0AAN9XTF5_PSOTE</name>
<keyword evidence="3" id="KW-1185">Reference proteome</keyword>
<comment type="caution">
    <text evidence="2">The sequence shown here is derived from an EMBL/GenBank/DDBJ whole genome shotgun (WGS) entry which is preliminary data.</text>
</comment>
<dbReference type="EMBL" id="JAYMYS010000002">
    <property type="protein sequence ID" value="KAK7407333.1"/>
    <property type="molecule type" value="Genomic_DNA"/>
</dbReference>
<reference evidence="2 3" key="1">
    <citation type="submission" date="2024-01" db="EMBL/GenBank/DDBJ databases">
        <title>The genomes of 5 underutilized Papilionoideae crops provide insights into root nodulation and disease resistanc.</title>
        <authorList>
            <person name="Jiang F."/>
        </authorList>
    </citation>
    <scope>NUCLEOTIDE SEQUENCE [LARGE SCALE GENOMIC DNA]</scope>
    <source>
        <strain evidence="2">DUOXIRENSHENG_FW03</strain>
        <tissue evidence="2">Leaves</tissue>
    </source>
</reference>